<protein>
    <submittedName>
        <fullName evidence="2">Uncharacterized protein</fullName>
    </submittedName>
</protein>
<dbReference type="HOGENOM" id="CLU_1281445_0_0_0"/>
<reference evidence="2" key="1">
    <citation type="submission" date="2006-04" db="EMBL/GenBank/DDBJ databases">
        <title>Complete sequence of chromosome of Deinococcus geothermalis DSM 11300.</title>
        <authorList>
            <consortium name="US DOE Joint Genome Institute"/>
            <person name="Copeland A."/>
            <person name="Lucas S."/>
            <person name="Lapidus A."/>
            <person name="Barry K."/>
            <person name="Detter J.C."/>
            <person name="Glavina del Rio T."/>
            <person name="Hammon N."/>
            <person name="Israni S."/>
            <person name="Dalin E."/>
            <person name="Tice H."/>
            <person name="Pitluck S."/>
            <person name="Brettin T."/>
            <person name="Bruce D."/>
            <person name="Han C."/>
            <person name="Tapia R."/>
            <person name="Saunders E."/>
            <person name="Gilna P."/>
            <person name="Schmutz J."/>
            <person name="Larimer F."/>
            <person name="Land M."/>
            <person name="Hauser L."/>
            <person name="Kyrpides N."/>
            <person name="Kim E."/>
            <person name="Daly M.J."/>
            <person name="Fredrickson J.K."/>
            <person name="Makarova K.S."/>
            <person name="Gaidamakova E.K."/>
            <person name="Zhai M."/>
            <person name="Richardson P."/>
        </authorList>
    </citation>
    <scope>NUCLEOTIDE SEQUENCE</scope>
    <source>
        <strain evidence="2">DSM 11300</strain>
    </source>
</reference>
<keyword evidence="3" id="KW-1185">Reference proteome</keyword>
<dbReference type="Proteomes" id="UP000002431">
    <property type="component" value="Chromosome"/>
</dbReference>
<feature type="compositionally biased region" description="Polar residues" evidence="1">
    <location>
        <begin position="45"/>
        <end position="63"/>
    </location>
</feature>
<accession>Q1IW90</accession>
<sequence>MRHLLFPTKEQADAFIEDLRAQGLIQPEIGQIPLQRRTALAEANSAQTGYAGNSTRADSSTASPEAEAAGEGAIEGTGVGAAVGAVAGAVATVATGGLAAVPVLLGMTALGAGVGAGVGAIGGAEAASATDGDTRDGSLDDDRYDRLHSGVAGGGRAVAVEDTVPQEAVEAAAARHGGQFV</sequence>
<name>Q1IW90_DEIGD</name>
<feature type="region of interest" description="Disordered" evidence="1">
    <location>
        <begin position="45"/>
        <end position="71"/>
    </location>
</feature>
<evidence type="ECO:0000313" key="3">
    <source>
        <dbReference type="Proteomes" id="UP000002431"/>
    </source>
</evidence>
<proteinExistence type="predicted"/>
<gene>
    <name evidence="2" type="ordered locus">Dgeo_2200</name>
</gene>
<dbReference type="KEGG" id="dge:Dgeo_2200"/>
<dbReference type="EMBL" id="CP000359">
    <property type="protein sequence ID" value="ABF46494.1"/>
    <property type="molecule type" value="Genomic_DNA"/>
</dbReference>
<organism evidence="2 3">
    <name type="scientific">Deinococcus geothermalis (strain DSM 11300 / CIP 105573 / AG-3a)</name>
    <dbReference type="NCBI Taxonomy" id="319795"/>
    <lineage>
        <taxon>Bacteria</taxon>
        <taxon>Thermotogati</taxon>
        <taxon>Deinococcota</taxon>
        <taxon>Deinococci</taxon>
        <taxon>Deinococcales</taxon>
        <taxon>Deinococcaceae</taxon>
        <taxon>Deinococcus</taxon>
    </lineage>
</organism>
<dbReference type="RefSeq" id="WP_011531317.1">
    <property type="nucleotide sequence ID" value="NC_008025.1"/>
</dbReference>
<evidence type="ECO:0000256" key="1">
    <source>
        <dbReference type="SAM" id="MobiDB-lite"/>
    </source>
</evidence>
<dbReference type="AlphaFoldDB" id="Q1IW90"/>
<evidence type="ECO:0000313" key="2">
    <source>
        <dbReference type="EMBL" id="ABF46494.1"/>
    </source>
</evidence>
<dbReference type="STRING" id="319795.Dgeo_2200"/>